<keyword evidence="2" id="KW-1185">Reference proteome</keyword>
<dbReference type="STRING" id="764299.STRIC_0364"/>
<dbReference type="AlphaFoldDB" id="G5K187"/>
<gene>
    <name evidence="1" type="ORF">STRIC_0364</name>
</gene>
<dbReference type="RefSeq" id="WP_008087991.1">
    <property type="nucleotide sequence ID" value="NZ_AEUX02000004.1"/>
</dbReference>
<dbReference type="OrthoDB" id="1848647at2"/>
<sequence length="56" mass="6544">MNLDDSDQWPYYEHCVKACQNRGIYQVSDLEGLIVTESSYQAHWLDYGKALSEKNM</sequence>
<proteinExistence type="predicted"/>
<evidence type="ECO:0000313" key="2">
    <source>
        <dbReference type="Proteomes" id="UP000003330"/>
    </source>
</evidence>
<comment type="caution">
    <text evidence="1">The sequence shown here is derived from an EMBL/GenBank/DDBJ whole genome shotgun (WGS) entry which is preliminary data.</text>
</comment>
<accession>G5K187</accession>
<protein>
    <submittedName>
        <fullName evidence="1">Uncharacterized protein</fullName>
    </submittedName>
</protein>
<dbReference type="Proteomes" id="UP000003330">
    <property type="component" value="Unassembled WGS sequence"/>
</dbReference>
<evidence type="ECO:0000313" key="1">
    <source>
        <dbReference type="EMBL" id="EHI70436.1"/>
    </source>
</evidence>
<name>G5K187_9STRE</name>
<organism evidence="1 2">
    <name type="scientific">Streptococcus ictaluri 707-05</name>
    <dbReference type="NCBI Taxonomy" id="764299"/>
    <lineage>
        <taxon>Bacteria</taxon>
        <taxon>Bacillati</taxon>
        <taxon>Bacillota</taxon>
        <taxon>Bacilli</taxon>
        <taxon>Lactobacillales</taxon>
        <taxon>Streptococcaceae</taxon>
        <taxon>Streptococcus</taxon>
    </lineage>
</organism>
<dbReference type="EMBL" id="AEUX02000004">
    <property type="protein sequence ID" value="EHI70436.1"/>
    <property type="molecule type" value="Genomic_DNA"/>
</dbReference>
<reference evidence="1 2" key="1">
    <citation type="journal article" date="2014" name="Int. J. Syst. Evol. Microbiol.">
        <title>Phylogenomics and the dynamic genome evolution of the genus Streptococcus.</title>
        <authorList>
            <consortium name="The Broad Institute Genome Sequencing Platform"/>
            <person name="Richards V.P."/>
            <person name="Palmer S.R."/>
            <person name="Pavinski Bitar P.D."/>
            <person name="Qin X."/>
            <person name="Weinstock G.M."/>
            <person name="Highlander S.K."/>
            <person name="Town C.D."/>
            <person name="Burne R.A."/>
            <person name="Stanhope M.J."/>
        </authorList>
    </citation>
    <scope>NUCLEOTIDE SEQUENCE [LARGE SCALE GENOMIC DNA]</scope>
    <source>
        <strain evidence="1 2">707-05</strain>
    </source>
</reference>